<sequence length="297" mass="32546">MHASCSTNGRAERKKGTPWTEEEHRLFLLGLQKLGKGDWRGISRSFVVSRTPTQVASHAQKYFIRQTNFSRRKRRSSLFDMVPEMGLSAFSTYVKLCADTCAFLFNLKPMDESPDGAEEFTLCTTQDETTSSNKLSLFHLGRQKEAECDKDLPTLQLRQHEESEYAGPSLEAPDLEMNNGVSFKAASVSTVPAFYPALLPVPLTLWPANVSNVEAANATHEVLKPTPVNLKEAIKADEVVSMSKLSIGGGTSGSMEPSALSLQLTGPTNTRQSAFHVSPPMTRTDLSQGNNSPIHAV</sequence>
<dbReference type="NCBIfam" id="TIGR01557">
    <property type="entry name" value="myb_SHAQKYF"/>
    <property type="match status" value="1"/>
</dbReference>
<name>N1QRK2_AEGTA</name>
<dbReference type="GO" id="GO:0009744">
    <property type="term" value="P:response to sucrose"/>
    <property type="evidence" value="ECO:0007669"/>
    <property type="project" value="UniProtKB-ARBA"/>
</dbReference>
<evidence type="ECO:0000256" key="3">
    <source>
        <dbReference type="ARBA" id="ARBA00023125"/>
    </source>
</evidence>
<dbReference type="PROSITE" id="PS51293">
    <property type="entry name" value="SANT"/>
    <property type="match status" value="1"/>
</dbReference>
<accession>N1QRK2</accession>
<evidence type="ECO:0000256" key="2">
    <source>
        <dbReference type="ARBA" id="ARBA00023015"/>
    </source>
</evidence>
<dbReference type="InterPro" id="IPR006447">
    <property type="entry name" value="Myb_dom_plants"/>
</dbReference>
<feature type="compositionally biased region" description="Polar residues" evidence="6">
    <location>
        <begin position="260"/>
        <end position="275"/>
    </location>
</feature>
<protein>
    <submittedName>
        <fullName evidence="7">Myb-like protein J</fullName>
    </submittedName>
</protein>
<evidence type="ECO:0000256" key="1">
    <source>
        <dbReference type="ARBA" id="ARBA00004123"/>
    </source>
</evidence>
<dbReference type="GO" id="GO:0003677">
    <property type="term" value="F:DNA binding"/>
    <property type="evidence" value="ECO:0007669"/>
    <property type="project" value="UniProtKB-KW"/>
</dbReference>
<dbReference type="CDD" id="cd00167">
    <property type="entry name" value="SANT"/>
    <property type="match status" value="1"/>
</dbReference>
<dbReference type="InterPro" id="IPR052245">
    <property type="entry name" value="Plant_Stress_Dev_TF"/>
</dbReference>
<organism evidence="7">
    <name type="scientific">Aegilops tauschii</name>
    <name type="common">Tausch's goatgrass</name>
    <name type="synonym">Aegilops squarrosa</name>
    <dbReference type="NCBI Taxonomy" id="37682"/>
    <lineage>
        <taxon>Eukaryota</taxon>
        <taxon>Viridiplantae</taxon>
        <taxon>Streptophyta</taxon>
        <taxon>Embryophyta</taxon>
        <taxon>Tracheophyta</taxon>
        <taxon>Spermatophyta</taxon>
        <taxon>Magnoliopsida</taxon>
        <taxon>Liliopsida</taxon>
        <taxon>Poales</taxon>
        <taxon>Poaceae</taxon>
        <taxon>BOP clade</taxon>
        <taxon>Pooideae</taxon>
        <taxon>Triticodae</taxon>
        <taxon>Triticeae</taxon>
        <taxon>Triticinae</taxon>
        <taxon>Aegilops</taxon>
    </lineage>
</organism>
<dbReference type="InterPro" id="IPR017930">
    <property type="entry name" value="Myb_dom"/>
</dbReference>
<keyword evidence="4" id="KW-0804">Transcription</keyword>
<dbReference type="PROSITE" id="PS51294">
    <property type="entry name" value="HTH_MYB"/>
    <property type="match status" value="1"/>
</dbReference>
<dbReference type="GO" id="GO:0005634">
    <property type="term" value="C:nucleus"/>
    <property type="evidence" value="ECO:0007669"/>
    <property type="project" value="UniProtKB-SubCell"/>
</dbReference>
<dbReference type="GO" id="GO:0009739">
    <property type="term" value="P:response to gibberellin"/>
    <property type="evidence" value="ECO:0007669"/>
    <property type="project" value="TreeGrafter"/>
</dbReference>
<dbReference type="PANTHER" id="PTHR44191">
    <property type="entry name" value="TRANSCRIPTION FACTOR KUA1"/>
    <property type="match status" value="1"/>
</dbReference>
<dbReference type="PROSITE" id="PS50090">
    <property type="entry name" value="MYB_LIKE"/>
    <property type="match status" value="1"/>
</dbReference>
<dbReference type="InterPro" id="IPR009057">
    <property type="entry name" value="Homeodomain-like_sf"/>
</dbReference>
<keyword evidence="3" id="KW-0238">DNA-binding</keyword>
<dbReference type="EnsemblPlants" id="EMT01615">
    <property type="protein sequence ID" value="EMT01615"/>
    <property type="gene ID" value="F775_11223"/>
</dbReference>
<dbReference type="AlphaFoldDB" id="N1QRK2"/>
<dbReference type="GO" id="GO:0003700">
    <property type="term" value="F:DNA-binding transcription factor activity"/>
    <property type="evidence" value="ECO:0007669"/>
    <property type="project" value="UniProtKB-ARBA"/>
</dbReference>
<dbReference type="FunFam" id="1.10.10.60:FF:000009">
    <property type="entry name" value="transcription factor MYB1R1"/>
    <property type="match status" value="1"/>
</dbReference>
<keyword evidence="5" id="KW-0539">Nucleus</keyword>
<dbReference type="Pfam" id="PF00249">
    <property type="entry name" value="Myb_DNA-binding"/>
    <property type="match status" value="1"/>
</dbReference>
<evidence type="ECO:0000313" key="7">
    <source>
        <dbReference type="EnsemblPlants" id="EMT01615"/>
    </source>
</evidence>
<evidence type="ECO:0000256" key="6">
    <source>
        <dbReference type="SAM" id="MobiDB-lite"/>
    </source>
</evidence>
<dbReference type="InterPro" id="IPR017884">
    <property type="entry name" value="SANT_dom"/>
</dbReference>
<dbReference type="GO" id="GO:0009723">
    <property type="term" value="P:response to ethylene"/>
    <property type="evidence" value="ECO:0007669"/>
    <property type="project" value="TreeGrafter"/>
</dbReference>
<feature type="compositionally biased region" description="Polar residues" evidence="6">
    <location>
        <begin position="284"/>
        <end position="297"/>
    </location>
</feature>
<proteinExistence type="predicted"/>
<evidence type="ECO:0000256" key="4">
    <source>
        <dbReference type="ARBA" id="ARBA00023163"/>
    </source>
</evidence>
<feature type="region of interest" description="Disordered" evidence="6">
    <location>
        <begin position="250"/>
        <end position="297"/>
    </location>
</feature>
<evidence type="ECO:0000256" key="5">
    <source>
        <dbReference type="ARBA" id="ARBA00023242"/>
    </source>
</evidence>
<dbReference type="PANTHER" id="PTHR44191:SF4">
    <property type="entry name" value="OS01G0187900 PROTEIN"/>
    <property type="match status" value="1"/>
</dbReference>
<dbReference type="SUPFAM" id="SSF46689">
    <property type="entry name" value="Homeodomain-like"/>
    <property type="match status" value="1"/>
</dbReference>
<dbReference type="Gene3D" id="1.10.10.60">
    <property type="entry name" value="Homeodomain-like"/>
    <property type="match status" value="1"/>
</dbReference>
<reference evidence="7" key="1">
    <citation type="submission" date="2015-06" db="UniProtKB">
        <authorList>
            <consortium name="EnsemblPlants"/>
        </authorList>
    </citation>
    <scope>IDENTIFICATION</scope>
</reference>
<comment type="subcellular location">
    <subcellularLocation>
        <location evidence="1">Nucleus</location>
    </subcellularLocation>
</comment>
<keyword evidence="2" id="KW-0805">Transcription regulation</keyword>
<dbReference type="SMART" id="SM00717">
    <property type="entry name" value="SANT"/>
    <property type="match status" value="1"/>
</dbReference>
<dbReference type="InterPro" id="IPR001005">
    <property type="entry name" value="SANT/Myb"/>
</dbReference>